<evidence type="ECO:0000313" key="1">
    <source>
        <dbReference type="EMBL" id="KAH3674988.1"/>
    </source>
</evidence>
<reference evidence="1" key="1">
    <citation type="journal article" date="2021" name="Open Biol.">
        <title>Shared evolutionary footprints suggest mitochondrial oxidative damage underlies multiple complex I losses in fungi.</title>
        <authorList>
            <person name="Schikora-Tamarit M.A."/>
            <person name="Marcet-Houben M."/>
            <person name="Nosek J."/>
            <person name="Gabaldon T."/>
        </authorList>
    </citation>
    <scope>NUCLEOTIDE SEQUENCE</scope>
    <source>
        <strain evidence="1">CBS2887</strain>
    </source>
</reference>
<proteinExistence type="predicted"/>
<gene>
    <name evidence="1" type="ORF">WICPIJ_009374</name>
</gene>
<evidence type="ECO:0000313" key="2">
    <source>
        <dbReference type="Proteomes" id="UP000774326"/>
    </source>
</evidence>
<dbReference type="AlphaFoldDB" id="A0A9P8TD13"/>
<organism evidence="1 2">
    <name type="scientific">Wickerhamomyces pijperi</name>
    <name type="common">Yeast</name>
    <name type="synonym">Pichia pijperi</name>
    <dbReference type="NCBI Taxonomy" id="599730"/>
    <lineage>
        <taxon>Eukaryota</taxon>
        <taxon>Fungi</taxon>
        <taxon>Dikarya</taxon>
        <taxon>Ascomycota</taxon>
        <taxon>Saccharomycotina</taxon>
        <taxon>Saccharomycetes</taxon>
        <taxon>Phaffomycetales</taxon>
        <taxon>Wickerhamomycetaceae</taxon>
        <taxon>Wickerhamomyces</taxon>
    </lineage>
</organism>
<accession>A0A9P8TD13</accession>
<reference evidence="1" key="2">
    <citation type="submission" date="2021-01" db="EMBL/GenBank/DDBJ databases">
        <authorList>
            <person name="Schikora-Tamarit M.A."/>
        </authorList>
    </citation>
    <scope>NUCLEOTIDE SEQUENCE</scope>
    <source>
        <strain evidence="1">CBS2887</strain>
    </source>
</reference>
<name>A0A9P8TD13_WICPI</name>
<protein>
    <submittedName>
        <fullName evidence="1">Uncharacterized protein</fullName>
    </submittedName>
</protein>
<dbReference type="OrthoDB" id="8951861at2759"/>
<dbReference type="EMBL" id="JAEUBG010005434">
    <property type="protein sequence ID" value="KAH3674988.1"/>
    <property type="molecule type" value="Genomic_DNA"/>
</dbReference>
<comment type="caution">
    <text evidence="1">The sequence shown here is derived from an EMBL/GenBank/DDBJ whole genome shotgun (WGS) entry which is preliminary data.</text>
</comment>
<sequence length="128" mass="13864">MFQIPSAYSLMALSELKNPELATQATLFLTHSLVSLKVSSTSSWAFKYDSKSSETKSSTDSAKFPNKKMFSSPISLVISTLAPSTVPMINPPFKVNFMFEVPEASVPAVEMCSDKSEAGQITSALETL</sequence>
<dbReference type="Proteomes" id="UP000774326">
    <property type="component" value="Unassembled WGS sequence"/>
</dbReference>
<keyword evidence="2" id="KW-1185">Reference proteome</keyword>